<sequence>MLSAPTVDLTVDSDDDWVAEAPSRLYRAASVGNSWGVTSMGRGFDWEKKGDEAELPRNETESLHPPKLGRSKSDRDADALAATKRRNRLSQNSVKPTRPISIISPARPMTPPSTKPPTPLILTNCFSAEPASLGPDQSRPASPRPLTPGSVHSTSGFQVNAPPGSRSPTSCRPRRRSSQQRVSLVAGRVLIVPVEPPASSDMIPPSLSRAGSTRSLISSAADAQPPPLHNSQSFLGERNISEFVIEKEIGRGAYGLVKLAREIQNDSSLGPPLVIKQIIKSRILADCWKRHPKFGTIPIEIYVMSALSAMSYELPARRPWDPARFSLSASSQQENASNTDTLACDSSWVKGKIVKGHPNICPLLDFFEDDHYYYLVLPSTTPEQQPDEPVPPSDLFDLVENFPQGLEPSSIRSYLGQLADALCFLHSRGIVHRDVKDENVVLGLSAKCILIDFGSSGLVKSGGWDTFSGTLDYAGPEILRGERYYGKEQDVWAFGVVAYVLLVGECPFTTADDAQVGLGSPFASATIALDERCADDKEREGEEADGGGALGDAAALVRACLQVEVNARPTFEKILQCRFLCGNGGWA</sequence>
<evidence type="ECO:0000256" key="4">
    <source>
        <dbReference type="SAM" id="MobiDB-lite"/>
    </source>
</evidence>
<protein>
    <recommendedName>
        <fullName evidence="5">Protein kinase domain-containing protein</fullName>
    </recommendedName>
</protein>
<dbReference type="PROSITE" id="PS00107">
    <property type="entry name" value="PROTEIN_KINASE_ATP"/>
    <property type="match status" value="1"/>
</dbReference>
<reference evidence="6 7" key="1">
    <citation type="submission" date="2014-04" db="EMBL/GenBank/DDBJ databases">
        <authorList>
            <consortium name="DOE Joint Genome Institute"/>
            <person name="Kuo A."/>
            <person name="Tarkka M."/>
            <person name="Buscot F."/>
            <person name="Kohler A."/>
            <person name="Nagy L.G."/>
            <person name="Floudas D."/>
            <person name="Copeland A."/>
            <person name="Barry K.W."/>
            <person name="Cichocki N."/>
            <person name="Veneault-Fourrey C."/>
            <person name="LaButti K."/>
            <person name="Lindquist E.A."/>
            <person name="Lipzen A."/>
            <person name="Lundell T."/>
            <person name="Morin E."/>
            <person name="Murat C."/>
            <person name="Sun H."/>
            <person name="Tunlid A."/>
            <person name="Henrissat B."/>
            <person name="Grigoriev I.V."/>
            <person name="Hibbett D.S."/>
            <person name="Martin F."/>
            <person name="Nordberg H.P."/>
            <person name="Cantor M.N."/>
            <person name="Hua S.X."/>
        </authorList>
    </citation>
    <scope>NUCLEOTIDE SEQUENCE [LARGE SCALE GENOMIC DNA]</scope>
    <source>
        <strain evidence="6 7">F 1598</strain>
    </source>
</reference>
<evidence type="ECO:0000313" key="7">
    <source>
        <dbReference type="Proteomes" id="UP000054166"/>
    </source>
</evidence>
<feature type="domain" description="Protein kinase" evidence="5">
    <location>
        <begin position="243"/>
        <end position="580"/>
    </location>
</feature>
<dbReference type="Proteomes" id="UP000054166">
    <property type="component" value="Unassembled WGS sequence"/>
</dbReference>
<evidence type="ECO:0000256" key="3">
    <source>
        <dbReference type="PROSITE-ProRule" id="PRU10141"/>
    </source>
</evidence>
<dbReference type="AlphaFoldDB" id="A0A0C3BG70"/>
<dbReference type="PANTHER" id="PTHR24346">
    <property type="entry name" value="MAP/MICROTUBULE AFFINITY-REGULATING KINASE"/>
    <property type="match status" value="1"/>
</dbReference>
<dbReference type="SUPFAM" id="SSF56112">
    <property type="entry name" value="Protein kinase-like (PK-like)"/>
    <property type="match status" value="1"/>
</dbReference>
<dbReference type="InterPro" id="IPR017441">
    <property type="entry name" value="Protein_kinase_ATP_BS"/>
</dbReference>
<dbReference type="HOGENOM" id="CLU_009746_1_0_1"/>
<dbReference type="InterPro" id="IPR011009">
    <property type="entry name" value="Kinase-like_dom_sf"/>
</dbReference>
<accession>A0A0C3BG70</accession>
<dbReference type="InterPro" id="IPR000719">
    <property type="entry name" value="Prot_kinase_dom"/>
</dbReference>
<dbReference type="SMART" id="SM00220">
    <property type="entry name" value="S_TKc"/>
    <property type="match status" value="1"/>
</dbReference>
<dbReference type="OrthoDB" id="10252171at2759"/>
<dbReference type="EMBL" id="KN832985">
    <property type="protein sequence ID" value="KIM85283.1"/>
    <property type="molecule type" value="Genomic_DNA"/>
</dbReference>
<evidence type="ECO:0000313" key="6">
    <source>
        <dbReference type="EMBL" id="KIM85283.1"/>
    </source>
</evidence>
<feature type="region of interest" description="Disordered" evidence="4">
    <location>
        <begin position="51"/>
        <end position="182"/>
    </location>
</feature>
<feature type="compositionally biased region" description="Low complexity" evidence="4">
    <location>
        <begin position="162"/>
        <end position="171"/>
    </location>
</feature>
<reference evidence="7" key="2">
    <citation type="submission" date="2015-01" db="EMBL/GenBank/DDBJ databases">
        <title>Evolutionary Origins and Diversification of the Mycorrhizal Mutualists.</title>
        <authorList>
            <consortium name="DOE Joint Genome Institute"/>
            <consortium name="Mycorrhizal Genomics Consortium"/>
            <person name="Kohler A."/>
            <person name="Kuo A."/>
            <person name="Nagy L.G."/>
            <person name="Floudas D."/>
            <person name="Copeland A."/>
            <person name="Barry K.W."/>
            <person name="Cichocki N."/>
            <person name="Veneault-Fourrey C."/>
            <person name="LaButti K."/>
            <person name="Lindquist E.A."/>
            <person name="Lipzen A."/>
            <person name="Lundell T."/>
            <person name="Morin E."/>
            <person name="Murat C."/>
            <person name="Riley R."/>
            <person name="Ohm R."/>
            <person name="Sun H."/>
            <person name="Tunlid A."/>
            <person name="Henrissat B."/>
            <person name="Grigoriev I.V."/>
            <person name="Hibbett D.S."/>
            <person name="Martin F."/>
        </authorList>
    </citation>
    <scope>NUCLEOTIDE SEQUENCE [LARGE SCALE GENOMIC DNA]</scope>
    <source>
        <strain evidence="7">F 1598</strain>
    </source>
</reference>
<feature type="compositionally biased region" description="Basic and acidic residues" evidence="4">
    <location>
        <begin position="51"/>
        <end position="64"/>
    </location>
</feature>
<dbReference type="PROSITE" id="PS00108">
    <property type="entry name" value="PROTEIN_KINASE_ST"/>
    <property type="match status" value="1"/>
</dbReference>
<feature type="compositionally biased region" description="Pro residues" evidence="4">
    <location>
        <begin position="108"/>
        <end position="119"/>
    </location>
</feature>
<dbReference type="STRING" id="765440.A0A0C3BG70"/>
<proteinExistence type="predicted"/>
<dbReference type="GO" id="GO:0005829">
    <property type="term" value="C:cytosol"/>
    <property type="evidence" value="ECO:0007669"/>
    <property type="project" value="TreeGrafter"/>
</dbReference>
<name>A0A0C3BG70_PILCF</name>
<keyword evidence="2 3" id="KW-0067">ATP-binding</keyword>
<dbReference type="PANTHER" id="PTHR24346:SF51">
    <property type="entry name" value="PAS DOMAIN-CONTAINING SERINE_THREONINE-PROTEIN KINASE"/>
    <property type="match status" value="1"/>
</dbReference>
<dbReference type="Pfam" id="PF00069">
    <property type="entry name" value="Pkinase"/>
    <property type="match status" value="1"/>
</dbReference>
<keyword evidence="7" id="KW-1185">Reference proteome</keyword>
<feature type="binding site" evidence="3">
    <location>
        <position position="276"/>
    </location>
    <ligand>
        <name>ATP</name>
        <dbReference type="ChEBI" id="CHEBI:30616"/>
    </ligand>
</feature>
<dbReference type="GO" id="GO:0005524">
    <property type="term" value="F:ATP binding"/>
    <property type="evidence" value="ECO:0007669"/>
    <property type="project" value="UniProtKB-UniRule"/>
</dbReference>
<evidence type="ECO:0000259" key="5">
    <source>
        <dbReference type="PROSITE" id="PS50011"/>
    </source>
</evidence>
<dbReference type="PROSITE" id="PS50011">
    <property type="entry name" value="PROTEIN_KINASE_DOM"/>
    <property type="match status" value="1"/>
</dbReference>
<keyword evidence="1 3" id="KW-0547">Nucleotide-binding</keyword>
<gene>
    <name evidence="6" type="ORF">PILCRDRAFT_817283</name>
</gene>
<evidence type="ECO:0000256" key="2">
    <source>
        <dbReference type="ARBA" id="ARBA00022840"/>
    </source>
</evidence>
<dbReference type="GO" id="GO:0005634">
    <property type="term" value="C:nucleus"/>
    <property type="evidence" value="ECO:0007669"/>
    <property type="project" value="TreeGrafter"/>
</dbReference>
<organism evidence="6 7">
    <name type="scientific">Piloderma croceum (strain F 1598)</name>
    <dbReference type="NCBI Taxonomy" id="765440"/>
    <lineage>
        <taxon>Eukaryota</taxon>
        <taxon>Fungi</taxon>
        <taxon>Dikarya</taxon>
        <taxon>Basidiomycota</taxon>
        <taxon>Agaricomycotina</taxon>
        <taxon>Agaricomycetes</taxon>
        <taxon>Agaricomycetidae</taxon>
        <taxon>Atheliales</taxon>
        <taxon>Atheliaceae</taxon>
        <taxon>Piloderma</taxon>
    </lineage>
</organism>
<dbReference type="Gene3D" id="3.30.200.20">
    <property type="entry name" value="Phosphorylase Kinase, domain 1"/>
    <property type="match status" value="1"/>
</dbReference>
<dbReference type="InParanoid" id="A0A0C3BG70"/>
<dbReference type="GO" id="GO:0045719">
    <property type="term" value="P:negative regulation of glycogen biosynthetic process"/>
    <property type="evidence" value="ECO:0007669"/>
    <property type="project" value="TreeGrafter"/>
</dbReference>
<dbReference type="InterPro" id="IPR008271">
    <property type="entry name" value="Ser/Thr_kinase_AS"/>
</dbReference>
<dbReference type="Gene3D" id="1.10.510.10">
    <property type="entry name" value="Transferase(Phosphotransferase) domain 1"/>
    <property type="match status" value="1"/>
</dbReference>
<dbReference type="GO" id="GO:0035556">
    <property type="term" value="P:intracellular signal transduction"/>
    <property type="evidence" value="ECO:0007669"/>
    <property type="project" value="TreeGrafter"/>
</dbReference>
<dbReference type="GO" id="GO:0004674">
    <property type="term" value="F:protein serine/threonine kinase activity"/>
    <property type="evidence" value="ECO:0007669"/>
    <property type="project" value="TreeGrafter"/>
</dbReference>
<evidence type="ECO:0000256" key="1">
    <source>
        <dbReference type="ARBA" id="ARBA00022741"/>
    </source>
</evidence>